<dbReference type="InterPro" id="IPR001789">
    <property type="entry name" value="Sig_transdc_resp-reg_receiver"/>
</dbReference>
<dbReference type="STRING" id="1365950.SAMN05428963_104184"/>
<dbReference type="Gene3D" id="3.40.50.300">
    <property type="entry name" value="P-loop containing nucleotide triphosphate hydrolases"/>
    <property type="match status" value="1"/>
</dbReference>
<dbReference type="GO" id="GO:0005524">
    <property type="term" value="F:ATP binding"/>
    <property type="evidence" value="ECO:0007669"/>
    <property type="project" value="UniProtKB-KW"/>
</dbReference>
<dbReference type="GO" id="GO:0016887">
    <property type="term" value="F:ATP hydrolysis activity"/>
    <property type="evidence" value="ECO:0007669"/>
    <property type="project" value="TreeGrafter"/>
</dbReference>
<dbReference type="Pfam" id="PF13614">
    <property type="entry name" value="AAA_31"/>
    <property type="match status" value="1"/>
</dbReference>
<dbReference type="GO" id="GO:0000160">
    <property type="term" value="P:phosphorelay signal transduction system"/>
    <property type="evidence" value="ECO:0007669"/>
    <property type="project" value="InterPro"/>
</dbReference>
<keyword evidence="3" id="KW-0597">Phosphoprotein</keyword>
<dbReference type="SUPFAM" id="SSF52172">
    <property type="entry name" value="CheY-like"/>
    <property type="match status" value="1"/>
</dbReference>
<evidence type="ECO:0000313" key="6">
    <source>
        <dbReference type="Proteomes" id="UP000190135"/>
    </source>
</evidence>
<dbReference type="EMBL" id="FUXL01000004">
    <property type="protein sequence ID" value="SJZ95416.1"/>
    <property type="molecule type" value="Genomic_DNA"/>
</dbReference>
<dbReference type="PANTHER" id="PTHR43384">
    <property type="entry name" value="SEPTUM SITE-DETERMINING PROTEIN MIND HOMOLOG, CHLOROPLASTIC-RELATED"/>
    <property type="match status" value="1"/>
</dbReference>
<dbReference type="InterPro" id="IPR025669">
    <property type="entry name" value="AAA_dom"/>
</dbReference>
<dbReference type="AlphaFoldDB" id="A0A1T4PVN3"/>
<keyword evidence="1" id="KW-0547">Nucleotide-binding</keyword>
<sequence length="400" mass="42761">MPQISIAAFCEDSALAATVEAAATDRRMSRARATWHMGGLSAAIELYRSSPTPSLILVETIDDDDEVLFARLEELAEHCLTTTKVIVIGHRNDVGLYRDLLERGVNDYLVAPLGPIPLIAAISRLYRDTGPQTIGRICAFLGARGGAGSSTVAHNVAFSLASVSEAEVLLVDLDLPFGTVGLDFNVEAPQGILDVIGGVDRLDDVLLERMSTAHGERLNLLTPPLALDGAYDLAEAEVDRLMEVARAGARITILDVPHMWTAWTKRILAGADEIVVTAEPDLASMRNVKAILEFLAEARPNDTAPHLVLNRMKVPKRPEIKPQAFASAVGLTPALSIAFDPKTFGLAANNGQMIAEVAAKSAPAKDFSRLAQTLAAGAKKTPSLQKKGLGRLTARLLGRK</sequence>
<dbReference type="InterPro" id="IPR050625">
    <property type="entry name" value="ParA/MinD_ATPase"/>
</dbReference>
<dbReference type="SUPFAM" id="SSF52540">
    <property type="entry name" value="P-loop containing nucleoside triphosphate hydrolases"/>
    <property type="match status" value="1"/>
</dbReference>
<dbReference type="InterPro" id="IPR027417">
    <property type="entry name" value="P-loop_NTPase"/>
</dbReference>
<dbReference type="PROSITE" id="PS50110">
    <property type="entry name" value="RESPONSE_REGULATORY"/>
    <property type="match status" value="1"/>
</dbReference>
<reference evidence="5 6" key="1">
    <citation type="submission" date="2017-02" db="EMBL/GenBank/DDBJ databases">
        <authorList>
            <person name="Peterson S.W."/>
        </authorList>
    </citation>
    <scope>NUCLEOTIDE SEQUENCE [LARGE SCALE GENOMIC DNA]</scope>
    <source>
        <strain evidence="5 6">USBA 369</strain>
    </source>
</reference>
<keyword evidence="6" id="KW-1185">Reference proteome</keyword>
<protein>
    <submittedName>
        <fullName evidence="5">Pilus assembly protein CpaE</fullName>
    </submittedName>
</protein>
<accession>A0A1T4PVN3</accession>
<feature type="modified residue" description="4-aspartylphosphate" evidence="3">
    <location>
        <position position="25"/>
    </location>
</feature>
<evidence type="ECO:0000313" key="5">
    <source>
        <dbReference type="EMBL" id="SJZ95416.1"/>
    </source>
</evidence>
<dbReference type="OrthoDB" id="9783172at2"/>
<proteinExistence type="predicted"/>
<evidence type="ECO:0000259" key="4">
    <source>
        <dbReference type="PROSITE" id="PS50110"/>
    </source>
</evidence>
<dbReference type="Proteomes" id="UP000190135">
    <property type="component" value="Unassembled WGS sequence"/>
</dbReference>
<organism evidence="5 6">
    <name type="scientific">Consotaella salsifontis</name>
    <dbReference type="NCBI Taxonomy" id="1365950"/>
    <lineage>
        <taxon>Bacteria</taxon>
        <taxon>Pseudomonadati</taxon>
        <taxon>Pseudomonadota</taxon>
        <taxon>Alphaproteobacteria</taxon>
        <taxon>Hyphomicrobiales</taxon>
        <taxon>Aurantimonadaceae</taxon>
        <taxon>Consotaella</taxon>
    </lineage>
</organism>
<dbReference type="Gene3D" id="3.40.50.2300">
    <property type="match status" value="1"/>
</dbReference>
<dbReference type="PANTHER" id="PTHR43384:SF6">
    <property type="entry name" value="SEPTUM SITE-DETERMINING PROTEIN MIND HOMOLOG, CHLOROPLASTIC"/>
    <property type="match status" value="1"/>
</dbReference>
<dbReference type="RefSeq" id="WP_131829878.1">
    <property type="nucleotide sequence ID" value="NZ_FUXL01000004.1"/>
</dbReference>
<feature type="domain" description="Response regulatory" evidence="4">
    <location>
        <begin position="1"/>
        <end position="126"/>
    </location>
</feature>
<name>A0A1T4PVN3_9HYPH</name>
<evidence type="ECO:0000256" key="1">
    <source>
        <dbReference type="ARBA" id="ARBA00022741"/>
    </source>
</evidence>
<evidence type="ECO:0000256" key="2">
    <source>
        <dbReference type="ARBA" id="ARBA00022840"/>
    </source>
</evidence>
<gene>
    <name evidence="5" type="ORF">SAMN05428963_104184</name>
</gene>
<dbReference type="GO" id="GO:0005829">
    <property type="term" value="C:cytosol"/>
    <property type="evidence" value="ECO:0007669"/>
    <property type="project" value="TreeGrafter"/>
</dbReference>
<dbReference type="GO" id="GO:0009898">
    <property type="term" value="C:cytoplasmic side of plasma membrane"/>
    <property type="evidence" value="ECO:0007669"/>
    <property type="project" value="TreeGrafter"/>
</dbReference>
<keyword evidence="2" id="KW-0067">ATP-binding</keyword>
<dbReference type="InterPro" id="IPR011006">
    <property type="entry name" value="CheY-like_superfamily"/>
</dbReference>
<evidence type="ECO:0000256" key="3">
    <source>
        <dbReference type="PROSITE-ProRule" id="PRU00169"/>
    </source>
</evidence>
<dbReference type="GO" id="GO:0051782">
    <property type="term" value="P:negative regulation of cell division"/>
    <property type="evidence" value="ECO:0007669"/>
    <property type="project" value="TreeGrafter"/>
</dbReference>